<evidence type="ECO:0000313" key="1">
    <source>
        <dbReference type="EMBL" id="GKX66504.1"/>
    </source>
</evidence>
<gene>
    <name evidence="1" type="ORF">rsdtw13_17620</name>
</gene>
<keyword evidence="2" id="KW-1185">Reference proteome</keyword>
<proteinExistence type="predicted"/>
<organism evidence="1 2">
    <name type="scientific">Inconstantimicrobium mannanitabidum</name>
    <dbReference type="NCBI Taxonomy" id="1604901"/>
    <lineage>
        <taxon>Bacteria</taxon>
        <taxon>Bacillati</taxon>
        <taxon>Bacillota</taxon>
        <taxon>Clostridia</taxon>
        <taxon>Eubacteriales</taxon>
        <taxon>Clostridiaceae</taxon>
        <taxon>Inconstantimicrobium</taxon>
    </lineage>
</organism>
<comment type="caution">
    <text evidence="1">The sequence shown here is derived from an EMBL/GenBank/DDBJ whole genome shotgun (WGS) entry which is preliminary data.</text>
</comment>
<protein>
    <submittedName>
        <fullName evidence="1">Uncharacterized protein</fullName>
    </submittedName>
</protein>
<sequence length="56" mass="6360">MVEAKYNITNKASAKLLQKLGMKHDGILRNRRIDKESGARNDLVICSILKSEYVNI</sequence>
<reference evidence="1" key="1">
    <citation type="journal article" date="2025" name="Int. J. Syst. Evol. Microbiol.">
        <title>Inconstantimicrobium mannanitabidum sp. nov., a novel member of the family Clostridiaceae isolated from anoxic soil under the treatment of reductive soil disinfestation.</title>
        <authorList>
            <person name="Ueki A."/>
            <person name="Tonouchi A."/>
            <person name="Honma S."/>
            <person name="Kaku N."/>
            <person name="Ueki K."/>
        </authorList>
    </citation>
    <scope>NUCLEOTIDE SEQUENCE</scope>
    <source>
        <strain evidence="1">TW13</strain>
    </source>
</reference>
<dbReference type="EMBL" id="BROD01000001">
    <property type="protein sequence ID" value="GKX66504.1"/>
    <property type="molecule type" value="Genomic_DNA"/>
</dbReference>
<name>A0ACB5RCA0_9CLOT</name>
<dbReference type="Proteomes" id="UP001058074">
    <property type="component" value="Unassembled WGS sequence"/>
</dbReference>
<evidence type="ECO:0000313" key="2">
    <source>
        <dbReference type="Proteomes" id="UP001058074"/>
    </source>
</evidence>
<accession>A0ACB5RCA0</accession>